<evidence type="ECO:0008006" key="3">
    <source>
        <dbReference type="Google" id="ProtNLM"/>
    </source>
</evidence>
<gene>
    <name evidence="1" type="ORF">FRUB_00254</name>
</gene>
<dbReference type="RefSeq" id="WP_088251771.1">
    <property type="nucleotide sequence ID" value="NZ_NIDE01000001.1"/>
</dbReference>
<protein>
    <recommendedName>
        <fullName evidence="3">DUF429 domain-containing protein</fullName>
    </recommendedName>
</protein>
<keyword evidence="2" id="KW-1185">Reference proteome</keyword>
<sequence>MRLPIFEQFFGVDFSGAKKAGETIWVARLEPVSRSRRRKVPPFRLTSLDRLDTLAGTADRGPALRFLVNHVLVSEAALWGFDFPFGLPVELFPDRTPWLAQFAFLAEWEEAAYACGVECIRRARLVGEKMHIRRATDSDAKAPFDCYHYRIIYQTFYGMRDVVDPLRRTPGTAVLPFQYRKLRTAKRVVVECCPGSVLKKLKLPHQNYKQPAGGPLTHKRRLTRHVILDWLSGLVRFDDRFRRVMMRNPGGDAMDAVIAAAGAALAVPSADHARIARHPRYPREGFLFC</sequence>
<dbReference type="EMBL" id="NIDE01000001">
    <property type="protein sequence ID" value="OWK46555.1"/>
    <property type="molecule type" value="Genomic_DNA"/>
</dbReference>
<evidence type="ECO:0000313" key="1">
    <source>
        <dbReference type="EMBL" id="OWK46555.1"/>
    </source>
</evidence>
<comment type="caution">
    <text evidence="1">The sequence shown here is derived from an EMBL/GenBank/DDBJ whole genome shotgun (WGS) entry which is preliminary data.</text>
</comment>
<dbReference type="Proteomes" id="UP000214646">
    <property type="component" value="Unassembled WGS sequence"/>
</dbReference>
<proteinExistence type="predicted"/>
<accession>A0A225EDR7</accession>
<evidence type="ECO:0000313" key="2">
    <source>
        <dbReference type="Proteomes" id="UP000214646"/>
    </source>
</evidence>
<dbReference type="AlphaFoldDB" id="A0A225EDR7"/>
<dbReference type="OrthoDB" id="271339at2"/>
<name>A0A225EDR7_9BACT</name>
<reference evidence="2" key="1">
    <citation type="submission" date="2017-06" db="EMBL/GenBank/DDBJ databases">
        <title>Genome analysis of Fimbriiglobus ruber SP5, the first member of the order Planctomycetales with confirmed chitinolytic capability.</title>
        <authorList>
            <person name="Ravin N.V."/>
            <person name="Rakitin A.L."/>
            <person name="Ivanova A.A."/>
            <person name="Beletsky A.V."/>
            <person name="Kulichevskaya I.S."/>
            <person name="Mardanov A.V."/>
            <person name="Dedysh S.N."/>
        </authorList>
    </citation>
    <scope>NUCLEOTIDE SEQUENCE [LARGE SCALE GENOMIC DNA]</scope>
    <source>
        <strain evidence="2">SP5</strain>
    </source>
</reference>
<organism evidence="1 2">
    <name type="scientific">Fimbriiglobus ruber</name>
    <dbReference type="NCBI Taxonomy" id="1908690"/>
    <lineage>
        <taxon>Bacteria</taxon>
        <taxon>Pseudomonadati</taxon>
        <taxon>Planctomycetota</taxon>
        <taxon>Planctomycetia</taxon>
        <taxon>Gemmatales</taxon>
        <taxon>Gemmataceae</taxon>
        <taxon>Fimbriiglobus</taxon>
    </lineage>
</organism>